<dbReference type="SUPFAM" id="SSF109604">
    <property type="entry name" value="HD-domain/PDEase-like"/>
    <property type="match status" value="1"/>
</dbReference>
<evidence type="ECO:0000313" key="2">
    <source>
        <dbReference type="EMBL" id="MCU7554908.1"/>
    </source>
</evidence>
<accession>A0ABT2VR67</accession>
<dbReference type="Proteomes" id="UP001209257">
    <property type="component" value="Unassembled WGS sequence"/>
</dbReference>
<evidence type="ECO:0000259" key="1">
    <source>
        <dbReference type="Pfam" id="PF08668"/>
    </source>
</evidence>
<name>A0ABT2VR67_9ALTE</name>
<feature type="domain" description="HDOD" evidence="1">
    <location>
        <begin position="295"/>
        <end position="401"/>
    </location>
</feature>
<evidence type="ECO:0000313" key="3">
    <source>
        <dbReference type="Proteomes" id="UP001209257"/>
    </source>
</evidence>
<dbReference type="InterPro" id="IPR013976">
    <property type="entry name" value="HDOD"/>
</dbReference>
<dbReference type="RefSeq" id="WP_262994040.1">
    <property type="nucleotide sequence ID" value="NZ_JAOTJC010000008.1"/>
</dbReference>
<keyword evidence="3" id="KW-1185">Reference proteome</keyword>
<gene>
    <name evidence="2" type="ORF">OCL06_09880</name>
</gene>
<dbReference type="Gene3D" id="1.10.3210.10">
    <property type="entry name" value="Hypothetical protein af1432"/>
    <property type="match status" value="1"/>
</dbReference>
<dbReference type="Pfam" id="PF08668">
    <property type="entry name" value="HDOD"/>
    <property type="match status" value="1"/>
</dbReference>
<proteinExistence type="predicted"/>
<sequence length="553" mass="60819">MTDHPFAEVADNLATVEQQLFTAPQERLPELCLHTAKKVITACRANPDAALAYIKLVDSSATSSFSLRACITVTSLGILQRTNEHTLQHILAALVAVQACADKPQEQAFARLRPLSVFCRQRGLEIWSDLLTIRKALVHPDGVKLLQRPTLSRWQQLGLVATYLARHLARQSLYGCFKPLATVHTSAPYQAMLGSLLKSLSEVSPGSWVNANNQQALVLAVSGNHTAIQRRSELSAGSNGALTGEHQWVPTLSLQPWSAAPLPFHQWWQYYCACQPNRDASGPGAFPVVFPVNRPPSSLLKIIDALQLPDTDISELSGMVEREPVFSQFLREAASNDNRLQLPVGNVKQAILTYGTERVGDMLTQRALSQRLTQHQFPLLAQCQTLAVVAAGIAGLLSTHTRTRFTSQSAALVTSLLCAPLFMLPALKVMTTLPFKRQAGIQMKDWFTLKESQQWPALVSDLAQGWHQSPTWRALLHHAGKHPDDVPRSLRKEHALLLLSVVWARSWLFANSQAAESVAGAITASLDVLSLQPDVEKTLRHDLAPQLLCPLVN</sequence>
<reference evidence="3" key="1">
    <citation type="submission" date="2023-07" db="EMBL/GenBank/DDBJ databases">
        <title>Study on multiphase classification of strain Alteromonas salexigens isolated from the Yellow Sea.</title>
        <authorList>
            <person name="Sun L."/>
        </authorList>
    </citation>
    <scope>NUCLEOTIDE SEQUENCE [LARGE SCALE GENOMIC DNA]</scope>
    <source>
        <strain evidence="3">ASW11-19</strain>
    </source>
</reference>
<organism evidence="2 3">
    <name type="scientific">Alteromonas salexigens</name>
    <dbReference type="NCBI Taxonomy" id="2982530"/>
    <lineage>
        <taxon>Bacteria</taxon>
        <taxon>Pseudomonadati</taxon>
        <taxon>Pseudomonadota</taxon>
        <taxon>Gammaproteobacteria</taxon>
        <taxon>Alteromonadales</taxon>
        <taxon>Alteromonadaceae</taxon>
        <taxon>Alteromonas/Salinimonas group</taxon>
        <taxon>Alteromonas</taxon>
    </lineage>
</organism>
<dbReference type="EMBL" id="JAOTJC010000008">
    <property type="protein sequence ID" value="MCU7554908.1"/>
    <property type="molecule type" value="Genomic_DNA"/>
</dbReference>
<comment type="caution">
    <text evidence="2">The sequence shown here is derived from an EMBL/GenBank/DDBJ whole genome shotgun (WGS) entry which is preliminary data.</text>
</comment>
<protein>
    <submittedName>
        <fullName evidence="2">HDOD domain-containing protein</fullName>
    </submittedName>
</protein>